<reference evidence="7 8" key="1">
    <citation type="submission" date="2020-10" db="EMBL/GenBank/DDBJ databases">
        <title>The Coptis chinensis genome and diversification of protoberbering-type alkaloids.</title>
        <authorList>
            <person name="Wang B."/>
            <person name="Shu S."/>
            <person name="Song C."/>
            <person name="Liu Y."/>
        </authorList>
    </citation>
    <scope>NUCLEOTIDE SEQUENCE [LARGE SCALE GENOMIC DNA]</scope>
    <source>
        <strain evidence="7">HL-2020</strain>
        <tissue evidence="7">Leaf</tissue>
    </source>
</reference>
<evidence type="ECO:0000256" key="1">
    <source>
        <dbReference type="ARBA" id="ARBA00022723"/>
    </source>
</evidence>
<keyword evidence="2 4" id="KW-0863">Zinc-finger</keyword>
<evidence type="ECO:0000256" key="2">
    <source>
        <dbReference type="ARBA" id="ARBA00022771"/>
    </source>
</evidence>
<evidence type="ECO:0000256" key="5">
    <source>
        <dbReference type="SAM" id="MobiDB-lite"/>
    </source>
</evidence>
<gene>
    <name evidence="7" type="ORF">IFM89_003062</name>
</gene>
<evidence type="ECO:0000313" key="7">
    <source>
        <dbReference type="EMBL" id="KAF9612620.1"/>
    </source>
</evidence>
<evidence type="ECO:0000256" key="3">
    <source>
        <dbReference type="ARBA" id="ARBA00022833"/>
    </source>
</evidence>
<keyword evidence="8" id="KW-1185">Reference proteome</keyword>
<keyword evidence="1" id="KW-0479">Metal-binding</keyword>
<dbReference type="InterPro" id="IPR007527">
    <property type="entry name" value="Znf_SWIM"/>
</dbReference>
<dbReference type="SMART" id="SM00575">
    <property type="entry name" value="ZnF_PMZ"/>
    <property type="match status" value="1"/>
</dbReference>
<keyword evidence="3" id="KW-0862">Zinc</keyword>
<dbReference type="PROSITE" id="PS50966">
    <property type="entry name" value="ZF_SWIM"/>
    <property type="match status" value="1"/>
</dbReference>
<protein>
    <recommendedName>
        <fullName evidence="6">SWIM-type domain-containing protein</fullName>
    </recommendedName>
</protein>
<evidence type="ECO:0000256" key="4">
    <source>
        <dbReference type="PROSITE-ProRule" id="PRU00325"/>
    </source>
</evidence>
<dbReference type="GO" id="GO:0008270">
    <property type="term" value="F:zinc ion binding"/>
    <property type="evidence" value="ECO:0007669"/>
    <property type="project" value="UniProtKB-KW"/>
</dbReference>
<sequence length="216" mass="24759">MAKVSDPVEASKRFGTCELKPKMTWATVEDCREFFQTMAIKHKFSTQQVKNDRERYILACKDPSSKAYKQQELIKILGVINKTDNKALDWELRYNWYEIKGVSDVEYLVINTKTGIKYNVDIDKLQCSCIEWQMLGVPCVHVVAVLGPRRPQWARKKGVHGKRGMGKGQGGQDHTEAASEQQPPEQHAPPEEANRRGRKRKSVPLQQEQQVEHEAP</sequence>
<dbReference type="Proteomes" id="UP000631114">
    <property type="component" value="Unassembled WGS sequence"/>
</dbReference>
<feature type="domain" description="SWIM-type" evidence="6">
    <location>
        <begin position="118"/>
        <end position="150"/>
    </location>
</feature>
<organism evidence="7 8">
    <name type="scientific">Coptis chinensis</name>
    <dbReference type="NCBI Taxonomy" id="261450"/>
    <lineage>
        <taxon>Eukaryota</taxon>
        <taxon>Viridiplantae</taxon>
        <taxon>Streptophyta</taxon>
        <taxon>Embryophyta</taxon>
        <taxon>Tracheophyta</taxon>
        <taxon>Spermatophyta</taxon>
        <taxon>Magnoliopsida</taxon>
        <taxon>Ranunculales</taxon>
        <taxon>Ranunculaceae</taxon>
        <taxon>Coptidoideae</taxon>
        <taxon>Coptis</taxon>
    </lineage>
</organism>
<dbReference type="OrthoDB" id="1432732at2759"/>
<comment type="caution">
    <text evidence="7">The sequence shown here is derived from an EMBL/GenBank/DDBJ whole genome shotgun (WGS) entry which is preliminary data.</text>
</comment>
<feature type="compositionally biased region" description="Basic residues" evidence="5">
    <location>
        <begin position="153"/>
        <end position="165"/>
    </location>
</feature>
<proteinExistence type="predicted"/>
<accession>A0A835I4V3</accession>
<feature type="region of interest" description="Disordered" evidence="5">
    <location>
        <begin position="153"/>
        <end position="216"/>
    </location>
</feature>
<dbReference type="InterPro" id="IPR006564">
    <property type="entry name" value="Znf_PMZ"/>
</dbReference>
<dbReference type="AlphaFoldDB" id="A0A835I4V3"/>
<name>A0A835I4V3_9MAGN</name>
<evidence type="ECO:0000313" key="8">
    <source>
        <dbReference type="Proteomes" id="UP000631114"/>
    </source>
</evidence>
<dbReference type="Pfam" id="PF04434">
    <property type="entry name" value="SWIM"/>
    <property type="match status" value="1"/>
</dbReference>
<dbReference type="EMBL" id="JADFTS010000003">
    <property type="protein sequence ID" value="KAF9612620.1"/>
    <property type="molecule type" value="Genomic_DNA"/>
</dbReference>
<evidence type="ECO:0000259" key="6">
    <source>
        <dbReference type="PROSITE" id="PS50966"/>
    </source>
</evidence>